<dbReference type="InterPro" id="IPR002575">
    <property type="entry name" value="Aminoglycoside_PTrfase"/>
</dbReference>
<name>A0A1B9GLC2_9TREE</name>
<gene>
    <name evidence="3" type="ORF">I316_06477</name>
</gene>
<dbReference type="InterPro" id="IPR011009">
    <property type="entry name" value="Kinase-like_dom_sf"/>
</dbReference>
<reference evidence="3 4" key="1">
    <citation type="submission" date="2013-07" db="EMBL/GenBank/DDBJ databases">
        <title>The Genome Sequence of Cryptococcus heveanensis BCC8398.</title>
        <authorList>
            <consortium name="The Broad Institute Genome Sequencing Platform"/>
            <person name="Cuomo C."/>
            <person name="Litvintseva A."/>
            <person name="Chen Y."/>
            <person name="Heitman J."/>
            <person name="Sun S."/>
            <person name="Springer D."/>
            <person name="Dromer F."/>
            <person name="Young S.K."/>
            <person name="Zeng Q."/>
            <person name="Gargeya S."/>
            <person name="Fitzgerald M."/>
            <person name="Abouelleil A."/>
            <person name="Alvarado L."/>
            <person name="Berlin A.M."/>
            <person name="Chapman S.B."/>
            <person name="Dewar J."/>
            <person name="Goldberg J."/>
            <person name="Griggs A."/>
            <person name="Gujja S."/>
            <person name="Hansen M."/>
            <person name="Howarth C."/>
            <person name="Imamovic A."/>
            <person name="Larimer J."/>
            <person name="McCowan C."/>
            <person name="Murphy C."/>
            <person name="Pearson M."/>
            <person name="Priest M."/>
            <person name="Roberts A."/>
            <person name="Saif S."/>
            <person name="Shea T."/>
            <person name="Sykes S."/>
            <person name="Wortman J."/>
            <person name="Nusbaum C."/>
            <person name="Birren B."/>
        </authorList>
    </citation>
    <scope>NUCLEOTIDE SEQUENCE [LARGE SCALE GENOMIC DNA]</scope>
    <source>
        <strain evidence="3 4">BCC8398</strain>
    </source>
</reference>
<dbReference type="STRING" id="1296120.A0A1B9GLC2"/>
<dbReference type="EMBL" id="KI669512">
    <property type="protein sequence ID" value="OCF31879.1"/>
    <property type="molecule type" value="Genomic_DNA"/>
</dbReference>
<feature type="domain" description="Aminoglycoside phosphotransferase" evidence="2">
    <location>
        <begin position="75"/>
        <end position="325"/>
    </location>
</feature>
<dbReference type="InterPro" id="IPR051678">
    <property type="entry name" value="AGP_Transferase"/>
</dbReference>
<organism evidence="3 4">
    <name type="scientific">Kwoniella heveanensis BCC8398</name>
    <dbReference type="NCBI Taxonomy" id="1296120"/>
    <lineage>
        <taxon>Eukaryota</taxon>
        <taxon>Fungi</taxon>
        <taxon>Dikarya</taxon>
        <taxon>Basidiomycota</taxon>
        <taxon>Agaricomycotina</taxon>
        <taxon>Tremellomycetes</taxon>
        <taxon>Tremellales</taxon>
        <taxon>Cryptococcaceae</taxon>
        <taxon>Kwoniella</taxon>
    </lineage>
</organism>
<dbReference type="PANTHER" id="PTHR21310">
    <property type="entry name" value="AMINOGLYCOSIDE PHOSPHOTRANSFERASE-RELATED-RELATED"/>
    <property type="match status" value="1"/>
</dbReference>
<dbReference type="Pfam" id="PF01636">
    <property type="entry name" value="APH"/>
    <property type="match status" value="1"/>
</dbReference>
<dbReference type="SUPFAM" id="SSF56112">
    <property type="entry name" value="Protein kinase-like (PK-like)"/>
    <property type="match status" value="1"/>
</dbReference>
<dbReference type="OrthoDB" id="2561803at2759"/>
<reference evidence="4" key="2">
    <citation type="submission" date="2013-12" db="EMBL/GenBank/DDBJ databases">
        <title>Evolution of pathogenesis and genome organization in the Tremellales.</title>
        <authorList>
            <person name="Cuomo C."/>
            <person name="Litvintseva A."/>
            <person name="Heitman J."/>
            <person name="Chen Y."/>
            <person name="Sun S."/>
            <person name="Springer D."/>
            <person name="Dromer F."/>
            <person name="Young S."/>
            <person name="Zeng Q."/>
            <person name="Chapman S."/>
            <person name="Gujja S."/>
            <person name="Saif S."/>
            <person name="Birren B."/>
        </authorList>
    </citation>
    <scope>NUCLEOTIDE SEQUENCE [LARGE SCALE GENOMIC DNA]</scope>
    <source>
        <strain evidence="4">BCC8398</strain>
    </source>
</reference>
<keyword evidence="4" id="KW-1185">Reference proteome</keyword>
<dbReference type="Proteomes" id="UP000092666">
    <property type="component" value="Unassembled WGS sequence"/>
</dbReference>
<dbReference type="PANTHER" id="PTHR21310:SF15">
    <property type="entry name" value="AMINOGLYCOSIDE PHOSPHOTRANSFERASE DOMAIN-CONTAINING PROTEIN"/>
    <property type="match status" value="1"/>
</dbReference>
<protein>
    <recommendedName>
        <fullName evidence="2">Aminoglycoside phosphotransferase domain-containing protein</fullName>
    </recommendedName>
</protein>
<accession>A0A1B9GLC2</accession>
<evidence type="ECO:0000259" key="2">
    <source>
        <dbReference type="Pfam" id="PF01636"/>
    </source>
</evidence>
<feature type="region of interest" description="Disordered" evidence="1">
    <location>
        <begin position="459"/>
        <end position="507"/>
    </location>
</feature>
<dbReference type="AlphaFoldDB" id="A0A1B9GLC2"/>
<evidence type="ECO:0000256" key="1">
    <source>
        <dbReference type="SAM" id="MobiDB-lite"/>
    </source>
</evidence>
<evidence type="ECO:0000313" key="4">
    <source>
        <dbReference type="Proteomes" id="UP000092666"/>
    </source>
</evidence>
<proteinExistence type="predicted"/>
<evidence type="ECO:0000313" key="3">
    <source>
        <dbReference type="EMBL" id="OCF31879.1"/>
    </source>
</evidence>
<sequence length="507" mass="58642">MSRPDPGGILADHILASLDLVEQVTRVLNLLKDNKQWFENELKILRPGYTASITIPEDVEAFIQVDQLSGFNHHFRVKFNDQVEWLLRVRKHEWGRAPPEIARQSIESEVTVLNILKQNGLPVPEAFFPPSFTKSPLDPNSPPLDYFYYEKLRGKACTQQVLYWDEPPDRNEEQVDQFIEEYAKVQIQLSNNSLPLNKIGCVYPSSRDPHGYAVGPIQTGGCFMRPLSPYLLGPFATQKERYLAHIDAALHYITHNALQASNRLSNITPVDEYLWHLELRELVCASKQLDEVPDQVFFKHADEKSDRFMVDDEQKIIGILDWEWAYVTTKAEAFAAPDDFSLRRVYLEGLNTMSYDEKKLIACYERLQRPDLADCVRNGRLYTRLTRIGLYDPGWEKSGFREAFGNDVPSDFNLPAEHVEWRVYMMKRYKDHEGLQAVMQKFGWTLARAEEETIKWYQEQEEKGQKESVVKTKLDSEDMAKDSARGQDQEEAADQLQQKAAQRGESE</sequence>
<feature type="compositionally biased region" description="Basic and acidic residues" evidence="1">
    <location>
        <begin position="459"/>
        <end position="488"/>
    </location>
</feature>